<comment type="caution">
    <text evidence="3">The sequence shown here is derived from an EMBL/GenBank/DDBJ whole genome shotgun (WGS) entry which is preliminary data.</text>
</comment>
<proteinExistence type="predicted"/>
<dbReference type="InterPro" id="IPR036097">
    <property type="entry name" value="HisK_dim/P_sf"/>
</dbReference>
<evidence type="ECO:0000256" key="1">
    <source>
        <dbReference type="ARBA" id="ARBA00022553"/>
    </source>
</evidence>
<dbReference type="AlphaFoldDB" id="X1D4L2"/>
<dbReference type="EMBL" id="BART01032828">
    <property type="protein sequence ID" value="GAH15142.1"/>
    <property type="molecule type" value="Genomic_DNA"/>
</dbReference>
<dbReference type="InterPro" id="IPR050595">
    <property type="entry name" value="Bact_response_regulator"/>
</dbReference>
<reference evidence="3" key="1">
    <citation type="journal article" date="2014" name="Front. Microbiol.">
        <title>High frequency of phylogenetically diverse reductive dehalogenase-homologous genes in deep subseafloor sedimentary metagenomes.</title>
        <authorList>
            <person name="Kawai M."/>
            <person name="Futagami T."/>
            <person name="Toyoda A."/>
            <person name="Takaki Y."/>
            <person name="Nishi S."/>
            <person name="Hori S."/>
            <person name="Arai W."/>
            <person name="Tsubouchi T."/>
            <person name="Morono Y."/>
            <person name="Uchiyama I."/>
            <person name="Ito T."/>
            <person name="Fujiyama A."/>
            <person name="Inagaki F."/>
            <person name="Takami H."/>
        </authorList>
    </citation>
    <scope>NUCLEOTIDE SEQUENCE</scope>
    <source>
        <strain evidence="3">Expedition CK06-06</strain>
    </source>
</reference>
<accession>X1D4L2</accession>
<evidence type="ECO:0000259" key="2">
    <source>
        <dbReference type="PROSITE" id="PS50110"/>
    </source>
</evidence>
<dbReference type="Gene3D" id="3.40.50.2300">
    <property type="match status" value="1"/>
</dbReference>
<dbReference type="InterPro" id="IPR001789">
    <property type="entry name" value="Sig_transdc_resp-reg_receiver"/>
</dbReference>
<dbReference type="CDD" id="cd00082">
    <property type="entry name" value="HisKA"/>
    <property type="match status" value="1"/>
</dbReference>
<name>X1D4L2_9ZZZZ</name>
<dbReference type="Gene3D" id="1.10.287.130">
    <property type="match status" value="1"/>
</dbReference>
<dbReference type="InterPro" id="IPR011006">
    <property type="entry name" value="CheY-like_superfamily"/>
</dbReference>
<dbReference type="PANTHER" id="PTHR44591:SF3">
    <property type="entry name" value="RESPONSE REGULATORY DOMAIN-CONTAINING PROTEIN"/>
    <property type="match status" value="1"/>
</dbReference>
<feature type="non-terminal residue" evidence="3">
    <location>
        <position position="1"/>
    </location>
</feature>
<dbReference type="PANTHER" id="PTHR44591">
    <property type="entry name" value="STRESS RESPONSE REGULATOR PROTEIN 1"/>
    <property type="match status" value="1"/>
</dbReference>
<dbReference type="PROSITE" id="PS50110">
    <property type="entry name" value="RESPONSE_REGULATORY"/>
    <property type="match status" value="1"/>
</dbReference>
<dbReference type="Pfam" id="PF00072">
    <property type="entry name" value="Response_reg"/>
    <property type="match status" value="1"/>
</dbReference>
<protein>
    <recommendedName>
        <fullName evidence="2">Response regulatory domain-containing protein</fullName>
    </recommendedName>
</protein>
<dbReference type="SUPFAM" id="SSF47384">
    <property type="entry name" value="Homodimeric domain of signal transducing histidine kinase"/>
    <property type="match status" value="1"/>
</dbReference>
<dbReference type="SMART" id="SM00448">
    <property type="entry name" value="REC"/>
    <property type="match status" value="1"/>
</dbReference>
<evidence type="ECO:0000313" key="3">
    <source>
        <dbReference type="EMBL" id="GAH15142.1"/>
    </source>
</evidence>
<dbReference type="GO" id="GO:0000155">
    <property type="term" value="F:phosphorelay sensor kinase activity"/>
    <property type="evidence" value="ECO:0007669"/>
    <property type="project" value="InterPro"/>
</dbReference>
<sequence>RWQDFSKNKKYSTLSKLIRNSVEFFIDFSSKPNPITTLSNLSHTLKEPLTVIKGFSHLLIENYRDKLDWGTLSKIKDVYDQSLILEGIITTVLDNSQYGKVDYDILLVDDDISTNKVLIDYFQFKGYSCKDIVSGSETFKELSIYKPKLILLDILLPDINGYEICKKIKSDENYRSIPIFYITAIPENEVKLKMKETMADGYFLKPFNLPEFENLFTYL</sequence>
<organism evidence="3">
    <name type="scientific">marine sediment metagenome</name>
    <dbReference type="NCBI Taxonomy" id="412755"/>
    <lineage>
        <taxon>unclassified sequences</taxon>
        <taxon>metagenomes</taxon>
        <taxon>ecological metagenomes</taxon>
    </lineage>
</organism>
<keyword evidence="1" id="KW-0597">Phosphoprotein</keyword>
<feature type="domain" description="Response regulatory" evidence="2">
    <location>
        <begin position="104"/>
        <end position="219"/>
    </location>
</feature>
<dbReference type="InterPro" id="IPR003661">
    <property type="entry name" value="HisK_dim/P_dom"/>
</dbReference>
<dbReference type="SUPFAM" id="SSF52172">
    <property type="entry name" value="CheY-like"/>
    <property type="match status" value="1"/>
</dbReference>
<gene>
    <name evidence="3" type="ORF">S01H4_56624</name>
</gene>